<gene>
    <name evidence="1" type="ORF">SBAD_LOCUS4536</name>
</gene>
<evidence type="ECO:0000313" key="1">
    <source>
        <dbReference type="EMBL" id="VDP04690.1"/>
    </source>
</evidence>
<dbReference type="EMBL" id="UZAM01008385">
    <property type="protein sequence ID" value="VDP04690.1"/>
    <property type="molecule type" value="Genomic_DNA"/>
</dbReference>
<evidence type="ECO:0000313" key="3">
    <source>
        <dbReference type="WBParaSite" id="SBAD_0000472801-mRNA-1"/>
    </source>
</evidence>
<keyword evidence="2" id="KW-1185">Reference proteome</keyword>
<reference evidence="1 2" key="2">
    <citation type="submission" date="2018-11" db="EMBL/GenBank/DDBJ databases">
        <authorList>
            <consortium name="Pathogen Informatics"/>
        </authorList>
    </citation>
    <scope>NUCLEOTIDE SEQUENCE [LARGE SCALE GENOMIC DNA]</scope>
</reference>
<reference evidence="3" key="1">
    <citation type="submission" date="2016-06" db="UniProtKB">
        <authorList>
            <consortium name="WormBaseParasite"/>
        </authorList>
    </citation>
    <scope>IDENTIFICATION</scope>
</reference>
<name>A0A183ILP0_9BILA</name>
<sequence>MVHPSKEDHYNTVCQNIVMSSEDEPFKQPKKCSLLWKTPIVNDTFVSSQNRLDSTTNSAGQTDRTCAARVTTDDKTVQIGWYYLEACVKRIYKTVTGTDNRRIAGHRLLCLSIDKKVDTGNENLLTSAKPPYCVNCQIDSHRIVGRLFLTQDF</sequence>
<protein>
    <submittedName>
        <fullName evidence="1 3">Uncharacterized protein</fullName>
    </submittedName>
</protein>
<accession>A0A183ILP0</accession>
<dbReference type="Proteomes" id="UP000270296">
    <property type="component" value="Unassembled WGS sequence"/>
</dbReference>
<dbReference type="WBParaSite" id="SBAD_0000472801-mRNA-1">
    <property type="protein sequence ID" value="SBAD_0000472801-mRNA-1"/>
    <property type="gene ID" value="SBAD_0000472801"/>
</dbReference>
<organism evidence="3">
    <name type="scientific">Soboliphyme baturini</name>
    <dbReference type="NCBI Taxonomy" id="241478"/>
    <lineage>
        <taxon>Eukaryota</taxon>
        <taxon>Metazoa</taxon>
        <taxon>Ecdysozoa</taxon>
        <taxon>Nematoda</taxon>
        <taxon>Enoplea</taxon>
        <taxon>Dorylaimia</taxon>
        <taxon>Dioctophymatida</taxon>
        <taxon>Dioctophymatoidea</taxon>
        <taxon>Soboliphymatidae</taxon>
        <taxon>Soboliphyme</taxon>
    </lineage>
</organism>
<dbReference type="AlphaFoldDB" id="A0A183ILP0"/>
<proteinExistence type="predicted"/>
<evidence type="ECO:0000313" key="2">
    <source>
        <dbReference type="Proteomes" id="UP000270296"/>
    </source>
</evidence>